<dbReference type="InterPro" id="IPR036259">
    <property type="entry name" value="MFS_trans_sf"/>
</dbReference>
<keyword evidence="13" id="KW-1185">Reference proteome</keyword>
<name>A0A914AQ96_PATMI</name>
<dbReference type="PROSITE" id="PS50850">
    <property type="entry name" value="MFS"/>
    <property type="match status" value="1"/>
</dbReference>
<evidence type="ECO:0000256" key="1">
    <source>
        <dbReference type="ARBA" id="ARBA00004651"/>
    </source>
</evidence>
<feature type="transmembrane region" description="Helical" evidence="8">
    <location>
        <begin position="442"/>
        <end position="462"/>
    </location>
</feature>
<evidence type="ECO:0000256" key="8">
    <source>
        <dbReference type="RuleBase" id="RU362056"/>
    </source>
</evidence>
<dbReference type="PANTHER" id="PTHR11388">
    <property type="entry name" value="ORGANIC ANION TRANSPORTER"/>
    <property type="match status" value="1"/>
</dbReference>
<evidence type="ECO:0000256" key="3">
    <source>
        <dbReference type="ARBA" id="ARBA00022475"/>
    </source>
</evidence>
<keyword evidence="7" id="KW-1015">Disulfide bond</keyword>
<dbReference type="OMA" id="ESSISMW"/>
<feature type="transmembrane region" description="Helical" evidence="8">
    <location>
        <begin position="403"/>
        <end position="422"/>
    </location>
</feature>
<evidence type="ECO:0000256" key="6">
    <source>
        <dbReference type="ARBA" id="ARBA00023136"/>
    </source>
</evidence>
<dbReference type="RefSeq" id="XP_038065932.1">
    <property type="nucleotide sequence ID" value="XM_038210004.1"/>
</dbReference>
<feature type="transmembrane region" description="Helical" evidence="8">
    <location>
        <begin position="298"/>
        <end position="322"/>
    </location>
</feature>
<keyword evidence="4 8" id="KW-0812">Transmembrane</keyword>
<feature type="region of interest" description="Disordered" evidence="9">
    <location>
        <begin position="1"/>
        <end position="45"/>
    </location>
</feature>
<proteinExistence type="inferred from homology"/>
<evidence type="ECO:0000313" key="13">
    <source>
        <dbReference type="Proteomes" id="UP000887568"/>
    </source>
</evidence>
<dbReference type="OrthoDB" id="5062115at2759"/>
<keyword evidence="3" id="KW-1003">Cell membrane</keyword>
<protein>
    <recommendedName>
        <fullName evidence="8">Solute carrier organic anion transporter family member</fullName>
    </recommendedName>
</protein>
<dbReference type="CDD" id="cd17336">
    <property type="entry name" value="MFS_SLCO_OATP"/>
    <property type="match status" value="1"/>
</dbReference>
<feature type="transmembrane region" description="Helical" evidence="8">
    <location>
        <begin position="675"/>
        <end position="698"/>
    </location>
</feature>
<organism evidence="12 13">
    <name type="scientific">Patiria miniata</name>
    <name type="common">Bat star</name>
    <name type="synonym">Asterina miniata</name>
    <dbReference type="NCBI Taxonomy" id="46514"/>
    <lineage>
        <taxon>Eukaryota</taxon>
        <taxon>Metazoa</taxon>
        <taxon>Echinodermata</taxon>
        <taxon>Eleutherozoa</taxon>
        <taxon>Asterozoa</taxon>
        <taxon>Asteroidea</taxon>
        <taxon>Valvatacea</taxon>
        <taxon>Valvatida</taxon>
        <taxon>Asterinidae</taxon>
        <taxon>Patiria</taxon>
    </lineage>
</organism>
<evidence type="ECO:0000256" key="9">
    <source>
        <dbReference type="SAM" id="MobiDB-lite"/>
    </source>
</evidence>
<keyword evidence="8" id="KW-0406">Ion transport</keyword>
<dbReference type="PROSITE" id="PS51465">
    <property type="entry name" value="KAZAL_2"/>
    <property type="match status" value="1"/>
</dbReference>
<keyword evidence="8" id="KW-0813">Transport</keyword>
<dbReference type="GO" id="GO:0015347">
    <property type="term" value="F:sodium-independent organic anion transmembrane transporter activity"/>
    <property type="evidence" value="ECO:0007669"/>
    <property type="project" value="TreeGrafter"/>
</dbReference>
<feature type="domain" description="Kazal-like" evidence="11">
    <location>
        <begin position="516"/>
        <end position="569"/>
    </location>
</feature>
<comment type="similarity">
    <text evidence="2 8">Belongs to the organo anion transporter (TC 2.A.60) family.</text>
</comment>
<dbReference type="EnsemblMetazoa" id="XM_038210006.1">
    <property type="protein sequence ID" value="XP_038065934.1"/>
    <property type="gene ID" value="LOC119736021"/>
</dbReference>
<evidence type="ECO:0000256" key="2">
    <source>
        <dbReference type="ARBA" id="ARBA00009657"/>
    </source>
</evidence>
<feature type="compositionally biased region" description="Basic and acidic residues" evidence="9">
    <location>
        <begin position="362"/>
        <end position="381"/>
    </location>
</feature>
<evidence type="ECO:0000313" key="12">
    <source>
        <dbReference type="EnsemblMetazoa" id="XP_038065932.1"/>
    </source>
</evidence>
<dbReference type="GO" id="GO:0016323">
    <property type="term" value="C:basolateral plasma membrane"/>
    <property type="evidence" value="ECO:0007669"/>
    <property type="project" value="TreeGrafter"/>
</dbReference>
<dbReference type="InterPro" id="IPR002350">
    <property type="entry name" value="Kazal_dom"/>
</dbReference>
<feature type="transmembrane region" description="Helical" evidence="8">
    <location>
        <begin position="250"/>
        <end position="278"/>
    </location>
</feature>
<dbReference type="InterPro" id="IPR020846">
    <property type="entry name" value="MFS_dom"/>
</dbReference>
<dbReference type="GO" id="GO:0006811">
    <property type="term" value="P:monoatomic ion transport"/>
    <property type="evidence" value="ECO:0007669"/>
    <property type="project" value="UniProtKB-KW"/>
</dbReference>
<dbReference type="SUPFAM" id="SSF103473">
    <property type="entry name" value="MFS general substrate transporter"/>
    <property type="match status" value="2"/>
</dbReference>
<evidence type="ECO:0000256" key="4">
    <source>
        <dbReference type="ARBA" id="ARBA00022692"/>
    </source>
</evidence>
<evidence type="ECO:0000256" key="5">
    <source>
        <dbReference type="ARBA" id="ARBA00022989"/>
    </source>
</evidence>
<dbReference type="GeneID" id="119736021"/>
<dbReference type="EnsemblMetazoa" id="XM_038210004.1">
    <property type="protein sequence ID" value="XP_038065932.1"/>
    <property type="gene ID" value="LOC119736021"/>
</dbReference>
<keyword evidence="5 8" id="KW-1133">Transmembrane helix</keyword>
<feature type="domain" description="Major facilitator superfamily (MFS) profile" evidence="10">
    <location>
        <begin position="84"/>
        <end position="702"/>
    </location>
</feature>
<reference evidence="12" key="1">
    <citation type="submission" date="2022-11" db="UniProtKB">
        <authorList>
            <consortium name="EnsemblMetazoa"/>
        </authorList>
    </citation>
    <scope>IDENTIFICATION</scope>
</reference>
<dbReference type="PANTHER" id="PTHR11388:SF142">
    <property type="entry name" value="SOLUTE CARRIER ORGANIC ANION TRANSPORTER FAMILY MEMBER 5A1"/>
    <property type="match status" value="1"/>
</dbReference>
<comment type="subcellular location">
    <subcellularLocation>
        <location evidence="1 8">Cell membrane</location>
        <topology evidence="1 8">Multi-pass membrane protein</topology>
    </subcellularLocation>
</comment>
<dbReference type="Gene3D" id="1.20.1250.20">
    <property type="entry name" value="MFS general substrate transporter like domains"/>
    <property type="match status" value="1"/>
</dbReference>
<dbReference type="NCBIfam" id="TIGR00805">
    <property type="entry name" value="oat"/>
    <property type="match status" value="1"/>
</dbReference>
<feature type="transmembrane region" description="Helical" evidence="8">
    <location>
        <begin position="82"/>
        <end position="105"/>
    </location>
</feature>
<dbReference type="GO" id="GO:0043252">
    <property type="term" value="P:sodium-independent organic anion transport"/>
    <property type="evidence" value="ECO:0007669"/>
    <property type="project" value="TreeGrafter"/>
</dbReference>
<evidence type="ECO:0000259" key="10">
    <source>
        <dbReference type="PROSITE" id="PS50850"/>
    </source>
</evidence>
<feature type="transmembrane region" description="Helical" evidence="8">
    <location>
        <begin position="474"/>
        <end position="494"/>
    </location>
</feature>
<dbReference type="RefSeq" id="XP_038065934.1">
    <property type="nucleotide sequence ID" value="XM_038210006.1"/>
</dbReference>
<dbReference type="Pfam" id="PF03137">
    <property type="entry name" value="OATP"/>
    <property type="match status" value="1"/>
</dbReference>
<dbReference type="Proteomes" id="UP000887568">
    <property type="component" value="Unplaced"/>
</dbReference>
<feature type="transmembrane region" description="Helical" evidence="8">
    <location>
        <begin position="152"/>
        <end position="174"/>
    </location>
</feature>
<dbReference type="InterPro" id="IPR004156">
    <property type="entry name" value="OATP"/>
</dbReference>
<evidence type="ECO:0000259" key="11">
    <source>
        <dbReference type="PROSITE" id="PS51465"/>
    </source>
</evidence>
<keyword evidence="6 8" id="KW-0472">Membrane</keyword>
<comment type="caution">
    <text evidence="8">Lacks conserved residue(s) required for the propagation of feature annotation.</text>
</comment>
<feature type="transmembrane region" description="Helical" evidence="8">
    <location>
        <begin position="117"/>
        <end position="140"/>
    </location>
</feature>
<dbReference type="AlphaFoldDB" id="A0A914AQ96"/>
<feature type="transmembrane region" description="Helical" evidence="8">
    <location>
        <begin position="212"/>
        <end position="238"/>
    </location>
</feature>
<feature type="region of interest" description="Disordered" evidence="9">
    <location>
        <begin position="333"/>
        <end position="381"/>
    </location>
</feature>
<sequence>MENEHQLTPGPASQEVPKCEKDEDNNNPNDDKMVGDVYRPRRSSLTASETSSGVWYPQEKDESYTCCCFWKPQWAQRLLSPVFFLVCVCLVVFGDAVALGAFTGITTSIETRYRLSASNLGVLVTMYSAGTMVALPFVSYFGGRRGTSRPRWIASGALLIALGTFLNALPQFVFGKYDAVPSSGQVDPLVCTAANSTDWCNSYYAVGAQNDAAFWIMIAGSVLSGAGYAAIPTLALSYIDDNCRTETTAVYVGIIESMYGVGSMIGFFISSYSLTFWVDFYRLDPDTTIPSPDHPAWVGAWWLGLLVCSVFFVLSCLPLFGFPKRLPERYRRGSDAKSRERKSRRRASLSEGSDCEEVDSETEQKAQELHDKDTTDQKLDSDTEEGLVKGLLKTYFRLMRNPVLMCITLGTACQAIVVYGFGTFFNKYLESQFEVTASFADLLTGVALLPPYGIGYILGGYIVRKTRMGYPKMFLFAMAAVVVGLASFIPNFFLGCSNPQIAGVTVGYEGQSLTEISLLADCNANCSCTASTYQPVCDAVGDVIYFSPCFAGCNSTGDDVLYNNCSCLASSTDTALAGLCEFHCGTLVPFIVMQVLQTIAITMAGAPQLILVLKCVDLADKTAALGFNRIFTGLGALVGPMLYASFVDQSCLVWQSECGEYGSCQIYDIERYRNLIMGVSMIAGVVGVAGTCPAYYFIRRNIRKQTANSQLQVIDSHIALGDMEKVDDTED</sequence>
<evidence type="ECO:0000256" key="7">
    <source>
        <dbReference type="ARBA" id="ARBA00023157"/>
    </source>
</evidence>
<accession>A0A914AQ96</accession>